<dbReference type="Pfam" id="PF17801">
    <property type="entry name" value="Melibiase_C"/>
    <property type="match status" value="1"/>
</dbReference>
<dbReference type="Proteomes" id="UP000664628">
    <property type="component" value="Unassembled WGS sequence"/>
</dbReference>
<keyword evidence="3" id="KW-1185">Reference proteome</keyword>
<comment type="caution">
    <text evidence="2">The sequence shown here is derived from an EMBL/GenBank/DDBJ whole genome shotgun (WGS) entry which is preliminary data.</text>
</comment>
<evidence type="ECO:0000259" key="1">
    <source>
        <dbReference type="Pfam" id="PF17801"/>
    </source>
</evidence>
<dbReference type="RefSeq" id="WP_207330463.1">
    <property type="nucleotide sequence ID" value="NZ_JAFMYW010000005.1"/>
</dbReference>
<dbReference type="SUPFAM" id="SSF51011">
    <property type="entry name" value="Glycosyl hydrolase domain"/>
    <property type="match status" value="1"/>
</dbReference>
<name>A0ABS3JM34_9BACT</name>
<organism evidence="2 3">
    <name type="scientific">Fibrella forsythiae</name>
    <dbReference type="NCBI Taxonomy" id="2817061"/>
    <lineage>
        <taxon>Bacteria</taxon>
        <taxon>Pseudomonadati</taxon>
        <taxon>Bacteroidota</taxon>
        <taxon>Cytophagia</taxon>
        <taxon>Cytophagales</taxon>
        <taxon>Spirosomataceae</taxon>
        <taxon>Fibrella</taxon>
    </lineage>
</organism>
<feature type="domain" description="Alpha galactosidase C-terminal" evidence="1">
    <location>
        <begin position="45"/>
        <end position="90"/>
    </location>
</feature>
<accession>A0ABS3JM34</accession>
<reference evidence="2 3" key="1">
    <citation type="submission" date="2021-03" db="EMBL/GenBank/DDBJ databases">
        <title>Fibrella sp. HMF5405 genome sequencing and assembly.</title>
        <authorList>
            <person name="Kang H."/>
            <person name="Kim H."/>
            <person name="Bae S."/>
            <person name="Joh K."/>
        </authorList>
    </citation>
    <scope>NUCLEOTIDE SEQUENCE [LARGE SCALE GENOMIC DNA]</scope>
    <source>
        <strain evidence="2 3">HMF5405</strain>
    </source>
</reference>
<dbReference type="InterPro" id="IPR041233">
    <property type="entry name" value="Melibiase_C"/>
</dbReference>
<proteinExistence type="predicted"/>
<gene>
    <name evidence="2" type="ORF">J2I46_18120</name>
</gene>
<evidence type="ECO:0000313" key="3">
    <source>
        <dbReference type="Proteomes" id="UP000664628"/>
    </source>
</evidence>
<sequence>MGGQTRTGTPVNVVASTIREKSGYGCDFDKTPASYFRWGDEKPSSFTFDCTKVGLTGTYHLRDVWRQQDLGIFPGSFNSDIRHHGVVRLRAFPKKINE</sequence>
<evidence type="ECO:0000313" key="2">
    <source>
        <dbReference type="EMBL" id="MBO0950518.1"/>
    </source>
</evidence>
<dbReference type="InterPro" id="IPR013780">
    <property type="entry name" value="Glyco_hydro_b"/>
</dbReference>
<dbReference type="EMBL" id="JAFMYW010000005">
    <property type="protein sequence ID" value="MBO0950518.1"/>
    <property type="molecule type" value="Genomic_DNA"/>
</dbReference>
<dbReference type="Gene3D" id="2.60.40.1180">
    <property type="entry name" value="Golgi alpha-mannosidase II"/>
    <property type="match status" value="1"/>
</dbReference>
<protein>
    <recommendedName>
        <fullName evidence="1">Alpha galactosidase C-terminal domain-containing protein</fullName>
    </recommendedName>
</protein>